<organism evidence="1 2">
    <name type="scientific">Salinimonas marina</name>
    <dbReference type="NCBI Taxonomy" id="2785918"/>
    <lineage>
        <taxon>Bacteria</taxon>
        <taxon>Pseudomonadati</taxon>
        <taxon>Pseudomonadota</taxon>
        <taxon>Gammaproteobacteria</taxon>
        <taxon>Alteromonadales</taxon>
        <taxon>Alteromonadaceae</taxon>
        <taxon>Alteromonas/Salinimonas group</taxon>
        <taxon>Salinimonas</taxon>
    </lineage>
</organism>
<reference evidence="1 2" key="1">
    <citation type="submission" date="2020-11" db="EMBL/GenBank/DDBJ databases">
        <title>Complete genome sequence for Salinimonas sp. strain G2-b.</title>
        <authorList>
            <person name="Park S.-J."/>
        </authorList>
    </citation>
    <scope>NUCLEOTIDE SEQUENCE [LARGE SCALE GENOMIC DNA]</scope>
    <source>
        <strain evidence="1 2">G2-b</strain>
    </source>
</reference>
<evidence type="ECO:0000313" key="2">
    <source>
        <dbReference type="Proteomes" id="UP000595095"/>
    </source>
</evidence>
<dbReference type="Gene3D" id="3.40.30.10">
    <property type="entry name" value="Glutaredoxin"/>
    <property type="match status" value="1"/>
</dbReference>
<dbReference type="InterPro" id="IPR008554">
    <property type="entry name" value="Glutaredoxin-like"/>
</dbReference>
<accession>A0A7S9HE90</accession>
<keyword evidence="2" id="KW-1185">Reference proteome</keyword>
<dbReference type="Proteomes" id="UP000595095">
    <property type="component" value="Chromosome"/>
</dbReference>
<dbReference type="SUPFAM" id="SSF52833">
    <property type="entry name" value="Thioredoxin-like"/>
    <property type="match status" value="1"/>
</dbReference>
<dbReference type="Pfam" id="PF05768">
    <property type="entry name" value="Glrx-like"/>
    <property type="match status" value="1"/>
</dbReference>
<dbReference type="EMBL" id="CP064795">
    <property type="protein sequence ID" value="QPG07056.1"/>
    <property type="molecule type" value="Genomic_DNA"/>
</dbReference>
<proteinExistence type="predicted"/>
<protein>
    <submittedName>
        <fullName evidence="1">Glutaredoxin family protein</fullName>
    </submittedName>
</protein>
<dbReference type="InterPro" id="IPR036249">
    <property type="entry name" value="Thioredoxin-like_sf"/>
</dbReference>
<evidence type="ECO:0000313" key="1">
    <source>
        <dbReference type="EMBL" id="QPG07056.1"/>
    </source>
</evidence>
<name>A0A7S9HE90_9ALTE</name>
<dbReference type="KEGG" id="smaa:IT774_08135"/>
<gene>
    <name evidence="1" type="ORF">IT774_08135</name>
</gene>
<dbReference type="AlphaFoldDB" id="A0A7S9HE90"/>
<sequence length="77" mass="8754">MQVILYTGPGCQLCEVAHSMLLQLPGPQSYVVITKNVRLSPELYHRLGARIPVLERTDSNAQLNWPFTQNELESFLQ</sequence>